<evidence type="ECO:0000313" key="2">
    <source>
        <dbReference type="Proteomes" id="UP000239494"/>
    </source>
</evidence>
<proteinExistence type="predicted"/>
<comment type="caution">
    <text evidence="1">The sequence shown here is derived from an EMBL/GenBank/DDBJ whole genome shotgun (WGS) entry which is preliminary data.</text>
</comment>
<gene>
    <name evidence="1" type="ORF">CLV43_1126</name>
</gene>
<dbReference type="Proteomes" id="UP000239494">
    <property type="component" value="Unassembled WGS sequence"/>
</dbReference>
<organism evidence="1 2">
    <name type="scientific">Umezawaea tangerina</name>
    <dbReference type="NCBI Taxonomy" id="84725"/>
    <lineage>
        <taxon>Bacteria</taxon>
        <taxon>Bacillati</taxon>
        <taxon>Actinomycetota</taxon>
        <taxon>Actinomycetes</taxon>
        <taxon>Pseudonocardiales</taxon>
        <taxon>Pseudonocardiaceae</taxon>
        <taxon>Umezawaea</taxon>
    </lineage>
</organism>
<dbReference type="RefSeq" id="WP_146175007.1">
    <property type="nucleotide sequence ID" value="NZ_PVTF01000012.1"/>
</dbReference>
<evidence type="ECO:0000313" key="1">
    <source>
        <dbReference type="EMBL" id="PRY36084.1"/>
    </source>
</evidence>
<accession>A0A2T0SRP9</accession>
<dbReference type="AlphaFoldDB" id="A0A2T0SRP9"/>
<reference evidence="1 2" key="1">
    <citation type="submission" date="2018-03" db="EMBL/GenBank/DDBJ databases">
        <title>Genomic Encyclopedia of Archaeal and Bacterial Type Strains, Phase II (KMG-II): from individual species to whole genera.</title>
        <authorList>
            <person name="Goeker M."/>
        </authorList>
    </citation>
    <scope>NUCLEOTIDE SEQUENCE [LARGE SCALE GENOMIC DNA]</scope>
    <source>
        <strain evidence="1 2">DSM 44720</strain>
    </source>
</reference>
<protein>
    <submittedName>
        <fullName evidence="1">Uncharacterized protein</fullName>
    </submittedName>
</protein>
<dbReference type="EMBL" id="PVTF01000012">
    <property type="protein sequence ID" value="PRY36084.1"/>
    <property type="molecule type" value="Genomic_DNA"/>
</dbReference>
<keyword evidence="2" id="KW-1185">Reference proteome</keyword>
<name>A0A2T0SRP9_9PSEU</name>
<sequence>MITERRIGPVRERDRLAEARADEKIQTVIQNGKAARTVADHADNADDCQRLLEMLGLEALEGKRS</sequence>